<evidence type="ECO:0000259" key="4">
    <source>
        <dbReference type="PROSITE" id="PS51858"/>
    </source>
</evidence>
<dbReference type="AlphaFoldDB" id="A0A7N0T4A8"/>
<dbReference type="Gene3D" id="3.90.1720.30">
    <property type="entry name" value="PPPDE domains"/>
    <property type="match status" value="1"/>
</dbReference>
<dbReference type="PANTHER" id="PTHR12378">
    <property type="entry name" value="DESUMOYLATING ISOPEPTIDASE"/>
    <property type="match status" value="1"/>
</dbReference>
<feature type="domain" description="PPPDE" evidence="4">
    <location>
        <begin position="41"/>
        <end position="157"/>
    </location>
</feature>
<proteinExistence type="inferred from homology"/>
<protein>
    <recommendedName>
        <fullName evidence="4">PPPDE domain-containing protein</fullName>
    </recommendedName>
</protein>
<dbReference type="EnsemblPlants" id="Kaladp0022s0071.1.v1.1">
    <property type="protein sequence ID" value="Kaladp0022s0071.1.v1.1"/>
    <property type="gene ID" value="Kaladp0022s0071.v1.1"/>
</dbReference>
<keyword evidence="2" id="KW-0645">Protease</keyword>
<evidence type="ECO:0000313" key="6">
    <source>
        <dbReference type="Proteomes" id="UP000594263"/>
    </source>
</evidence>
<dbReference type="InterPro" id="IPR008580">
    <property type="entry name" value="PPPDE_dom"/>
</dbReference>
<accession>A0A7N0T4A8</accession>
<dbReference type="GO" id="GO:0006508">
    <property type="term" value="P:proteolysis"/>
    <property type="evidence" value="ECO:0007669"/>
    <property type="project" value="UniProtKB-KW"/>
</dbReference>
<keyword evidence="6" id="KW-1185">Reference proteome</keyword>
<dbReference type="GO" id="GO:0101005">
    <property type="term" value="F:deubiquitinase activity"/>
    <property type="evidence" value="ECO:0007669"/>
    <property type="project" value="TreeGrafter"/>
</dbReference>
<dbReference type="InterPro" id="IPR042266">
    <property type="entry name" value="PPPDE_sf"/>
</dbReference>
<dbReference type="SMART" id="SM01179">
    <property type="entry name" value="DUF862"/>
    <property type="match status" value="1"/>
</dbReference>
<evidence type="ECO:0000313" key="5">
    <source>
        <dbReference type="EnsemblPlants" id="Kaladp0022s0071.1.v1.1"/>
    </source>
</evidence>
<organism evidence="5 6">
    <name type="scientific">Kalanchoe fedtschenkoi</name>
    <name type="common">Lavender scallops</name>
    <name type="synonym">South American air plant</name>
    <dbReference type="NCBI Taxonomy" id="63787"/>
    <lineage>
        <taxon>Eukaryota</taxon>
        <taxon>Viridiplantae</taxon>
        <taxon>Streptophyta</taxon>
        <taxon>Embryophyta</taxon>
        <taxon>Tracheophyta</taxon>
        <taxon>Spermatophyta</taxon>
        <taxon>Magnoliopsida</taxon>
        <taxon>eudicotyledons</taxon>
        <taxon>Gunneridae</taxon>
        <taxon>Pentapetalae</taxon>
        <taxon>Saxifragales</taxon>
        <taxon>Crassulaceae</taxon>
        <taxon>Kalanchoe</taxon>
    </lineage>
</organism>
<dbReference type="GO" id="GO:0016579">
    <property type="term" value="P:protein deubiquitination"/>
    <property type="evidence" value="ECO:0007669"/>
    <property type="project" value="TreeGrafter"/>
</dbReference>
<dbReference type="Pfam" id="PF05903">
    <property type="entry name" value="Peptidase_C97"/>
    <property type="match status" value="1"/>
</dbReference>
<keyword evidence="3" id="KW-0378">Hydrolase</keyword>
<dbReference type="Gramene" id="Kaladp0022s0071.1.v1.1">
    <property type="protein sequence ID" value="Kaladp0022s0071.1.v1.1"/>
    <property type="gene ID" value="Kaladp0022s0071.v1.1"/>
</dbReference>
<evidence type="ECO:0000256" key="2">
    <source>
        <dbReference type="ARBA" id="ARBA00022670"/>
    </source>
</evidence>
<dbReference type="Proteomes" id="UP000594263">
    <property type="component" value="Unplaced"/>
</dbReference>
<dbReference type="PROSITE" id="PS51858">
    <property type="entry name" value="PPPDE"/>
    <property type="match status" value="1"/>
</dbReference>
<evidence type="ECO:0000256" key="1">
    <source>
        <dbReference type="ARBA" id="ARBA00008140"/>
    </source>
</evidence>
<evidence type="ECO:0000256" key="3">
    <source>
        <dbReference type="ARBA" id="ARBA00022801"/>
    </source>
</evidence>
<dbReference type="PANTHER" id="PTHR12378:SF48">
    <property type="entry name" value="PUTATIVE THIOL PEPTIDASE FAMILY PROTEIN-RELATED"/>
    <property type="match status" value="1"/>
</dbReference>
<comment type="similarity">
    <text evidence="1">Belongs to the DeSI family.</text>
</comment>
<name>A0A7N0T4A8_KALFE</name>
<sequence length="157" mass="17454">MKASHNNGPCSVLPLPWKDGSTNGFCTFSKVESEEYSPGGTPVYLNVYDLNAVNDCLYWEGIRAFHTGIGGAHDLPASGIFEVDPHDCPGFKFRKSILMGSTRLDDDEVRDFMDVQSVRYYSNTYHLNYKNCNHFSGDLCQKLTGNPSKNGSIDSLK</sequence>
<reference evidence="5" key="1">
    <citation type="submission" date="2021-01" db="UniProtKB">
        <authorList>
            <consortium name="EnsemblPlants"/>
        </authorList>
    </citation>
    <scope>IDENTIFICATION</scope>
</reference>